<dbReference type="InterPro" id="IPR050505">
    <property type="entry name" value="WDR55/POC1"/>
</dbReference>
<evidence type="ECO:0000256" key="1">
    <source>
        <dbReference type="ARBA" id="ARBA00007625"/>
    </source>
</evidence>
<dbReference type="PROSITE" id="PS00678">
    <property type="entry name" value="WD_REPEATS_1"/>
    <property type="match status" value="1"/>
</dbReference>
<dbReference type="Proteomes" id="UP000075883">
    <property type="component" value="Unassembled WGS sequence"/>
</dbReference>
<evidence type="ECO:0000256" key="6">
    <source>
        <dbReference type="SAM" id="MobiDB-lite"/>
    </source>
</evidence>
<dbReference type="InterPro" id="IPR001680">
    <property type="entry name" value="WD40_rpt"/>
</dbReference>
<feature type="region of interest" description="Disordered" evidence="6">
    <location>
        <begin position="67"/>
        <end position="172"/>
    </location>
</feature>
<dbReference type="PROSITE" id="PS50082">
    <property type="entry name" value="WD_REPEATS_2"/>
    <property type="match status" value="2"/>
</dbReference>
<evidence type="ECO:0000256" key="4">
    <source>
        <dbReference type="ARBA" id="ARBA00023478"/>
    </source>
</evidence>
<comment type="similarity">
    <text evidence="1">Belongs to the WD repeat WDR55 family.</text>
</comment>
<dbReference type="SUPFAM" id="SSF50978">
    <property type="entry name" value="WD40 repeat-like"/>
    <property type="match status" value="1"/>
</dbReference>
<proteinExistence type="inferred from homology"/>
<evidence type="ECO:0000256" key="3">
    <source>
        <dbReference type="ARBA" id="ARBA00022737"/>
    </source>
</evidence>
<keyword evidence="8" id="KW-1185">Reference proteome</keyword>
<keyword evidence="2 5" id="KW-0853">WD repeat</keyword>
<dbReference type="InterPro" id="IPR019775">
    <property type="entry name" value="WD40_repeat_CS"/>
</dbReference>
<dbReference type="SMART" id="SM00320">
    <property type="entry name" value="WD40"/>
    <property type="match status" value="5"/>
</dbReference>
<organism evidence="7 8">
    <name type="scientific">Anopheles culicifacies</name>
    <dbReference type="NCBI Taxonomy" id="139723"/>
    <lineage>
        <taxon>Eukaryota</taxon>
        <taxon>Metazoa</taxon>
        <taxon>Ecdysozoa</taxon>
        <taxon>Arthropoda</taxon>
        <taxon>Hexapoda</taxon>
        <taxon>Insecta</taxon>
        <taxon>Pterygota</taxon>
        <taxon>Neoptera</taxon>
        <taxon>Endopterygota</taxon>
        <taxon>Diptera</taxon>
        <taxon>Nematocera</taxon>
        <taxon>Culicoidea</taxon>
        <taxon>Culicidae</taxon>
        <taxon>Anophelinae</taxon>
        <taxon>Anopheles</taxon>
        <taxon>culicifacies species complex</taxon>
    </lineage>
</organism>
<dbReference type="InterPro" id="IPR015943">
    <property type="entry name" value="WD40/YVTN_repeat-like_dom_sf"/>
</dbReference>
<dbReference type="EnsemblMetazoa" id="ACUA026236-RA">
    <property type="protein sequence ID" value="ACUA026236-PA"/>
    <property type="gene ID" value="ACUA026236"/>
</dbReference>
<keyword evidence="3" id="KW-0677">Repeat</keyword>
<feature type="compositionally biased region" description="Polar residues" evidence="6">
    <location>
        <begin position="1"/>
        <end position="20"/>
    </location>
</feature>
<dbReference type="STRING" id="139723.A0A182MU11"/>
<feature type="compositionally biased region" description="Basic and acidic residues" evidence="6">
    <location>
        <begin position="141"/>
        <end position="153"/>
    </location>
</feature>
<feature type="region of interest" description="Disordered" evidence="6">
    <location>
        <begin position="1"/>
        <end position="35"/>
    </location>
</feature>
<dbReference type="PANTHER" id="PTHR44019">
    <property type="entry name" value="WD REPEAT-CONTAINING PROTEIN 55"/>
    <property type="match status" value="1"/>
</dbReference>
<dbReference type="Pfam" id="PF24796">
    <property type="entry name" value="WDR55"/>
    <property type="match status" value="1"/>
</dbReference>
<reference evidence="7" key="2">
    <citation type="submission" date="2020-05" db="UniProtKB">
        <authorList>
            <consortium name="EnsemblMetazoa"/>
        </authorList>
    </citation>
    <scope>IDENTIFICATION</scope>
    <source>
        <strain evidence="7">A-37</strain>
    </source>
</reference>
<dbReference type="EMBL" id="AXCM01009415">
    <property type="status" value="NOT_ANNOTATED_CDS"/>
    <property type="molecule type" value="Genomic_DNA"/>
</dbReference>
<evidence type="ECO:0000313" key="7">
    <source>
        <dbReference type="EnsemblMetazoa" id="ACUA026236-PA"/>
    </source>
</evidence>
<dbReference type="InterPro" id="IPR036322">
    <property type="entry name" value="WD40_repeat_dom_sf"/>
</dbReference>
<feature type="repeat" description="WD" evidence="5">
    <location>
        <begin position="451"/>
        <end position="485"/>
    </location>
</feature>
<protein>
    <recommendedName>
        <fullName evidence="4">WD repeat-containing protein 55 homolog</fullName>
    </recommendedName>
</protein>
<reference evidence="8" key="1">
    <citation type="submission" date="2013-09" db="EMBL/GenBank/DDBJ databases">
        <title>The Genome Sequence of Anopheles culicifacies species A.</title>
        <authorList>
            <consortium name="The Broad Institute Genomics Platform"/>
            <person name="Neafsey D.E."/>
            <person name="Besansky N."/>
            <person name="Howell P."/>
            <person name="Walton C."/>
            <person name="Young S.K."/>
            <person name="Zeng Q."/>
            <person name="Gargeya S."/>
            <person name="Fitzgerald M."/>
            <person name="Haas B."/>
            <person name="Abouelleil A."/>
            <person name="Allen A.W."/>
            <person name="Alvarado L."/>
            <person name="Arachchi H.M."/>
            <person name="Berlin A.M."/>
            <person name="Chapman S.B."/>
            <person name="Gainer-Dewar J."/>
            <person name="Goldberg J."/>
            <person name="Griggs A."/>
            <person name="Gujja S."/>
            <person name="Hansen M."/>
            <person name="Howarth C."/>
            <person name="Imamovic A."/>
            <person name="Ireland A."/>
            <person name="Larimer J."/>
            <person name="McCowan C."/>
            <person name="Murphy C."/>
            <person name="Pearson M."/>
            <person name="Poon T.W."/>
            <person name="Priest M."/>
            <person name="Roberts A."/>
            <person name="Saif S."/>
            <person name="Shea T."/>
            <person name="Sisk P."/>
            <person name="Sykes S."/>
            <person name="Wortman J."/>
            <person name="Nusbaum C."/>
            <person name="Birren B."/>
        </authorList>
    </citation>
    <scope>NUCLEOTIDE SEQUENCE [LARGE SCALE GENOMIC DNA]</scope>
    <source>
        <strain evidence="8">A-37</strain>
    </source>
</reference>
<feature type="repeat" description="WD" evidence="5">
    <location>
        <begin position="283"/>
        <end position="323"/>
    </location>
</feature>
<dbReference type="PROSITE" id="PS50294">
    <property type="entry name" value="WD_REPEATS_REGION"/>
    <property type="match status" value="1"/>
</dbReference>
<dbReference type="AlphaFoldDB" id="A0A182MU11"/>
<name>A0A182MU11_9DIPT</name>
<evidence type="ECO:0000256" key="2">
    <source>
        <dbReference type="ARBA" id="ARBA00022574"/>
    </source>
</evidence>
<evidence type="ECO:0000256" key="5">
    <source>
        <dbReference type="PROSITE-ProRule" id="PRU00221"/>
    </source>
</evidence>
<dbReference type="VEuPathDB" id="VectorBase:ACUA026236"/>
<dbReference type="PANTHER" id="PTHR44019:SF20">
    <property type="entry name" value="WD REPEAT-CONTAINING PROTEIN 55"/>
    <property type="match status" value="1"/>
</dbReference>
<evidence type="ECO:0000313" key="8">
    <source>
        <dbReference type="Proteomes" id="UP000075883"/>
    </source>
</evidence>
<accession>A0A182MU11</accession>
<feature type="compositionally biased region" description="Acidic residues" evidence="6">
    <location>
        <begin position="80"/>
        <end position="107"/>
    </location>
</feature>
<sequence>MMVPTETLTTNTVSGSSGRNFHSPYFRDSSDSEDDAEIDIEQLGIPHFLTARTEDFFDLVEYSSDGEDGFAGTPVLSVMDDSDSDSTYEEEDDSQMSDTSSDSDMEDQTTNAESGNKVETAKRTSNAEGTSDSDSGSDAEDGNKDETAKKASDGENASASGSSHRVIDDYDEDMEDDEVVKAIISEIKKPRSKPPDIHMEDFVVDLSFHPSEDMLAVGTSVGDVLMYKYSNEQNVLAATHELHTKAVRCVEYTCDGTSLISTGRERSIVVADTETGKFKRFWEGAHDEPVYSMAVIGEHLFATGDDNGMVKLWDLRQKDAVFSLRPVEDFISSILSNNSQQKYLLMTSGDGLLTTINIAQRKMYVQSEPYEEELNCMGTFKRESKLIVGTSKGNYYTFNWGQFAYHCDAFTGPKASANRMVPITEQIAVMAGEDGFIRAMHLVPGRVLGIVGQHSMAVDAMDISGSGELIASSSHDNDVRFWNIKYFEDFDGIKYNSKPDNRTLKHNLPSSQRVNAKDFFAGLNE</sequence>
<dbReference type="Gene3D" id="2.130.10.10">
    <property type="entry name" value="YVTN repeat-like/Quinoprotein amine dehydrogenase"/>
    <property type="match status" value="2"/>
</dbReference>